<feature type="transmembrane region" description="Helical" evidence="6">
    <location>
        <begin position="353"/>
        <end position="371"/>
    </location>
</feature>
<comment type="caution">
    <text evidence="8">The sequence shown here is derived from an EMBL/GenBank/DDBJ whole genome shotgun (WGS) entry which is preliminary data.</text>
</comment>
<comment type="subcellular location">
    <subcellularLocation>
        <location evidence="1">Cell membrane</location>
        <topology evidence="1">Multi-pass membrane protein</topology>
    </subcellularLocation>
</comment>
<feature type="domain" description="Membrane transport protein MMPL" evidence="7">
    <location>
        <begin position="48"/>
        <end position="354"/>
    </location>
</feature>
<feature type="transmembrane region" description="Helical" evidence="6">
    <location>
        <begin position="497"/>
        <end position="518"/>
    </location>
</feature>
<feature type="transmembrane region" description="Helical" evidence="6">
    <location>
        <begin position="642"/>
        <end position="659"/>
    </location>
</feature>
<feature type="transmembrane region" description="Helical" evidence="6">
    <location>
        <begin position="530"/>
        <end position="550"/>
    </location>
</feature>
<dbReference type="SUPFAM" id="SSF82866">
    <property type="entry name" value="Multidrug efflux transporter AcrB transmembrane domain"/>
    <property type="match status" value="2"/>
</dbReference>
<evidence type="ECO:0000259" key="7">
    <source>
        <dbReference type="Pfam" id="PF03176"/>
    </source>
</evidence>
<protein>
    <submittedName>
        <fullName evidence="8">MMPL family transporter</fullName>
    </submittedName>
</protein>
<reference evidence="8 9" key="1">
    <citation type="journal article" date="2019" name="Int. J. Syst. Evol. Microbiol.">
        <title>The Global Catalogue of Microorganisms (GCM) 10K type strain sequencing project: providing services to taxonomists for standard genome sequencing and annotation.</title>
        <authorList>
            <consortium name="The Broad Institute Genomics Platform"/>
            <consortium name="The Broad Institute Genome Sequencing Center for Infectious Disease"/>
            <person name="Wu L."/>
            <person name="Ma J."/>
        </authorList>
    </citation>
    <scope>NUCLEOTIDE SEQUENCE [LARGE SCALE GENOMIC DNA]</scope>
    <source>
        <strain evidence="8 9">JCM 15309</strain>
    </source>
</reference>
<dbReference type="Gene3D" id="1.20.1640.10">
    <property type="entry name" value="Multidrug efflux transporter AcrB transmembrane domain"/>
    <property type="match status" value="2"/>
</dbReference>
<feature type="transmembrane region" description="Helical" evidence="6">
    <location>
        <begin position="220"/>
        <end position="241"/>
    </location>
</feature>
<dbReference type="PANTHER" id="PTHR33406">
    <property type="entry name" value="MEMBRANE PROTEIN MJ1562-RELATED"/>
    <property type="match status" value="1"/>
</dbReference>
<evidence type="ECO:0000256" key="4">
    <source>
        <dbReference type="ARBA" id="ARBA00022989"/>
    </source>
</evidence>
<name>A0ABN2QI23_9ACTN</name>
<feature type="transmembrane region" description="Helical" evidence="6">
    <location>
        <begin position="294"/>
        <end position="317"/>
    </location>
</feature>
<keyword evidence="9" id="KW-1185">Reference proteome</keyword>
<keyword evidence="3 6" id="KW-0812">Transmembrane</keyword>
<feature type="transmembrane region" description="Helical" evidence="6">
    <location>
        <begin position="20"/>
        <end position="38"/>
    </location>
</feature>
<feature type="transmembrane region" description="Helical" evidence="6">
    <location>
        <begin position="570"/>
        <end position="590"/>
    </location>
</feature>
<dbReference type="Proteomes" id="UP001500571">
    <property type="component" value="Unassembled WGS sequence"/>
</dbReference>
<dbReference type="RefSeq" id="WP_344042951.1">
    <property type="nucleotide sequence ID" value="NZ_BAAAPB010000001.1"/>
</dbReference>
<gene>
    <name evidence="8" type="ORF">GCM10009798_09600</name>
</gene>
<keyword evidence="2" id="KW-1003">Cell membrane</keyword>
<evidence type="ECO:0000256" key="1">
    <source>
        <dbReference type="ARBA" id="ARBA00004651"/>
    </source>
</evidence>
<proteinExistence type="predicted"/>
<feature type="transmembrane region" description="Helical" evidence="6">
    <location>
        <begin position="269"/>
        <end position="288"/>
    </location>
</feature>
<feature type="transmembrane region" description="Helical" evidence="6">
    <location>
        <begin position="611"/>
        <end position="630"/>
    </location>
</feature>
<keyword evidence="5 6" id="KW-0472">Membrane</keyword>
<keyword evidence="4 6" id="KW-1133">Transmembrane helix</keyword>
<evidence type="ECO:0000256" key="5">
    <source>
        <dbReference type="ARBA" id="ARBA00023136"/>
    </source>
</evidence>
<evidence type="ECO:0000313" key="9">
    <source>
        <dbReference type="Proteomes" id="UP001500571"/>
    </source>
</evidence>
<evidence type="ECO:0000256" key="2">
    <source>
        <dbReference type="ARBA" id="ARBA00022475"/>
    </source>
</evidence>
<dbReference type="PANTHER" id="PTHR33406:SF13">
    <property type="entry name" value="MEMBRANE PROTEIN YDFJ"/>
    <property type="match status" value="1"/>
</dbReference>
<dbReference type="InterPro" id="IPR050545">
    <property type="entry name" value="Mycobact_MmpL"/>
</dbReference>
<evidence type="ECO:0000256" key="6">
    <source>
        <dbReference type="SAM" id="Phobius"/>
    </source>
</evidence>
<sequence length="700" mass="73334">MTRLLYRLGRGCAAHPWRVLAGWLLVFATVFTLAGTVGGPTQENWDVPGARAQHGIDLLRQHVPGAGNATARVVLHGDRPVAPADLTTLTHRLATMPHAATVSEPRLSTDGDTAVLEVGYDVPVTDPELFGKIGALDSAVEPMKDAGYQVELNGDVPENATSPMQGRGELIGIIAALLILLFAFGSVVSAGLPIGSALVGLGVGAGGLTVLAGLTDVSTMAPTVATMVGLGVGIDYALLLVTRHAEFLRAGFTPVEAAGRATATAGRSVVFAAGTVLVSLMGLRLAGLPTYTSFGFATAIAVVGVAAASLTVVPVLCRLAGRRVLPRGVRRERTRSREPFTARWAARVGRRPLPWAIGAALVMVMLALPVLDLRTWPGDPGDQSQSVTTRRAHDLIAAEFGVGANTDYTVVAGPSVSDAGVEQAHAAVAALPGVAEVGPVTASPDGALHVFRVVPRFGDSDARTGGLVADIRAELPSGVELTGRTPYFSDITGMLGARLWIVIAFVVSVSMLLLAMVFRSVLLPVKAAAMNLLSVAASYGVMVAVFQWGWGAGLLGVDHSFPVSAWMPVLIFAVLFGLSMDYEVFLLSRVRERWLDSGDARGSVVAGLTDTGRVISAAAAIMVAVFLGFASEVDWTVKQLGIGMAVAVFLDATLVRMVLVPATMSLLGRWNWWLPAWLDRLLPTVSVEDDPAELEEPVRA</sequence>
<evidence type="ECO:0000256" key="3">
    <source>
        <dbReference type="ARBA" id="ARBA00022692"/>
    </source>
</evidence>
<dbReference type="InterPro" id="IPR004869">
    <property type="entry name" value="MMPL_dom"/>
</dbReference>
<accession>A0ABN2QI23</accession>
<feature type="transmembrane region" description="Helical" evidence="6">
    <location>
        <begin position="170"/>
        <end position="190"/>
    </location>
</feature>
<dbReference type="EMBL" id="BAAAPB010000001">
    <property type="protein sequence ID" value="GAA1952425.1"/>
    <property type="molecule type" value="Genomic_DNA"/>
</dbReference>
<feature type="transmembrane region" description="Helical" evidence="6">
    <location>
        <begin position="197"/>
        <end position="214"/>
    </location>
</feature>
<feature type="domain" description="Membrane transport protein MMPL" evidence="7">
    <location>
        <begin position="467"/>
        <end position="673"/>
    </location>
</feature>
<organism evidence="8 9">
    <name type="scientific">Nocardioides panacihumi</name>
    <dbReference type="NCBI Taxonomy" id="400774"/>
    <lineage>
        <taxon>Bacteria</taxon>
        <taxon>Bacillati</taxon>
        <taxon>Actinomycetota</taxon>
        <taxon>Actinomycetes</taxon>
        <taxon>Propionibacteriales</taxon>
        <taxon>Nocardioidaceae</taxon>
        <taxon>Nocardioides</taxon>
    </lineage>
</organism>
<dbReference type="Pfam" id="PF03176">
    <property type="entry name" value="MMPL"/>
    <property type="match status" value="2"/>
</dbReference>
<evidence type="ECO:0000313" key="8">
    <source>
        <dbReference type="EMBL" id="GAA1952425.1"/>
    </source>
</evidence>